<evidence type="ECO:0000256" key="1">
    <source>
        <dbReference type="ARBA" id="ARBA00004906"/>
    </source>
</evidence>
<feature type="domain" description="Carbohydrate-binding/sugar hydrolysis" evidence="5">
    <location>
        <begin position="172"/>
        <end position="349"/>
    </location>
</feature>
<evidence type="ECO:0000313" key="6">
    <source>
        <dbReference type="EMBL" id="BAZ92830.1"/>
    </source>
</evidence>
<dbReference type="InterPro" id="IPR026464">
    <property type="entry name" value="NosD_copper_fam"/>
</dbReference>
<reference evidence="6 7" key="1">
    <citation type="submission" date="2017-05" db="EMBL/GenBank/DDBJ databases">
        <title>Thiocyanate degradation by Thiohalobacter thiocyanaticus FOKN1.</title>
        <authorList>
            <person name="Oshiki M."/>
            <person name="Fukushima T."/>
            <person name="Kawano S."/>
            <person name="Nakagawa J."/>
        </authorList>
    </citation>
    <scope>NUCLEOTIDE SEQUENCE [LARGE SCALE GENOMIC DNA]</scope>
    <source>
        <strain evidence="6 7">FOKN1</strain>
    </source>
</reference>
<dbReference type="InterPro" id="IPR022441">
    <property type="entry name" value="Para_beta_helix_rpt-2"/>
</dbReference>
<dbReference type="SUPFAM" id="SSF51126">
    <property type="entry name" value="Pectin lyase-like"/>
    <property type="match status" value="1"/>
</dbReference>
<dbReference type="InterPro" id="IPR051550">
    <property type="entry name" value="SCF-Subunits/Alg-Epimerases"/>
</dbReference>
<dbReference type="Pfam" id="PF05048">
    <property type="entry name" value="NosD"/>
    <property type="match status" value="1"/>
</dbReference>
<dbReference type="NCBIfam" id="TIGR04247">
    <property type="entry name" value="NosD_copper_fam"/>
    <property type="match status" value="1"/>
</dbReference>
<protein>
    <submittedName>
        <fullName evidence="6">Nitrous oxide reductase maturation protein NosD</fullName>
    </submittedName>
</protein>
<keyword evidence="3" id="KW-0833">Ubl conjugation pathway</keyword>
<gene>
    <name evidence="6" type="ORF">FOKN1_0426</name>
</gene>
<dbReference type="PANTHER" id="PTHR22990:SF15">
    <property type="entry name" value="F-BOX ONLY PROTEIN 10"/>
    <property type="match status" value="1"/>
</dbReference>
<feature type="region of interest" description="Disordered" evidence="4">
    <location>
        <begin position="393"/>
        <end position="423"/>
    </location>
</feature>
<name>A0A1Z4VMJ3_9GAMM</name>
<evidence type="ECO:0000313" key="7">
    <source>
        <dbReference type="Proteomes" id="UP000218765"/>
    </source>
</evidence>
<dbReference type="InterPro" id="IPR011050">
    <property type="entry name" value="Pectin_lyase_fold/virulence"/>
</dbReference>
<evidence type="ECO:0000256" key="3">
    <source>
        <dbReference type="ARBA" id="ARBA00022786"/>
    </source>
</evidence>
<proteinExistence type="predicted"/>
<dbReference type="OrthoDB" id="9767990at2"/>
<organism evidence="6 7">
    <name type="scientific">Thiohalobacter thiocyanaticus</name>
    <dbReference type="NCBI Taxonomy" id="585455"/>
    <lineage>
        <taxon>Bacteria</taxon>
        <taxon>Pseudomonadati</taxon>
        <taxon>Pseudomonadota</taxon>
        <taxon>Gammaproteobacteria</taxon>
        <taxon>Thiohalobacterales</taxon>
        <taxon>Thiohalobacteraceae</taxon>
        <taxon>Thiohalobacter</taxon>
    </lineage>
</organism>
<keyword evidence="7" id="KW-1185">Reference proteome</keyword>
<dbReference type="Proteomes" id="UP000218765">
    <property type="component" value="Chromosome"/>
</dbReference>
<dbReference type="PANTHER" id="PTHR22990">
    <property type="entry name" value="F-BOX ONLY PROTEIN"/>
    <property type="match status" value="1"/>
</dbReference>
<dbReference type="EMBL" id="AP018052">
    <property type="protein sequence ID" value="BAZ92830.1"/>
    <property type="molecule type" value="Genomic_DNA"/>
</dbReference>
<dbReference type="SMART" id="SM00722">
    <property type="entry name" value="CASH"/>
    <property type="match status" value="2"/>
</dbReference>
<dbReference type="Gene3D" id="2.160.20.10">
    <property type="entry name" value="Single-stranded right-handed beta-helix, Pectin lyase-like"/>
    <property type="match status" value="2"/>
</dbReference>
<feature type="domain" description="Carbohydrate-binding/sugar hydrolysis" evidence="5">
    <location>
        <begin position="26"/>
        <end position="166"/>
    </location>
</feature>
<dbReference type="InterPro" id="IPR006633">
    <property type="entry name" value="Carb-bd_sugar_hydrolysis-dom"/>
</dbReference>
<dbReference type="RefSeq" id="WP_096364261.1">
    <property type="nucleotide sequence ID" value="NZ_AP018052.1"/>
</dbReference>
<dbReference type="InterPro" id="IPR012334">
    <property type="entry name" value="Pectin_lyas_fold"/>
</dbReference>
<evidence type="ECO:0000259" key="5">
    <source>
        <dbReference type="SMART" id="SM00722"/>
    </source>
</evidence>
<sequence>MPAFAQPMQTLQQRLDAAGPGAVIEVPAGTYTGNLVISGALTLDGKGEAILDGDGSGDVIRVKTADVTIRGLTIRNSGKNLTDMNAGIFAEKGAGNLRVIGNRLENNAFGLWLDGCRAPEVIDNRIQGAPQLRSQDNGNGIHLFAVHDGLVRGNRISGTRDGIYIDTSQYNRLEGNYMQGLRYGIHYMYSYNNEVIGNHTRNTRTGYALMQSKHLEVRGNVSENDLNYGILMNYIVDSRISGNHVKGTRTGRAFVTGGDDIAGADGKALFIYNAQYNEITGNVLEDADIGIHLTAGSENNAIHSNAFVRNRVQVKYVATREQEWSDEGRGNFWSDYLGWDMNADGIGDRPYEPNDAVDKLLWRYPMARVLMSSPAIETLRWVQRQFPVFKPQGVRDSHPLMRPPEGVSDHEMLSTQRRKGAET</sequence>
<evidence type="ECO:0000256" key="2">
    <source>
        <dbReference type="ARBA" id="ARBA00022737"/>
    </source>
</evidence>
<comment type="pathway">
    <text evidence="1">Protein modification; protein ubiquitination.</text>
</comment>
<dbReference type="SMART" id="SM00710">
    <property type="entry name" value="PbH1"/>
    <property type="match status" value="8"/>
</dbReference>
<dbReference type="NCBIfam" id="TIGR03804">
    <property type="entry name" value="para_beta_helix"/>
    <property type="match status" value="1"/>
</dbReference>
<accession>A0A1Z4VMJ3</accession>
<keyword evidence="2" id="KW-0677">Repeat</keyword>
<dbReference type="AlphaFoldDB" id="A0A1Z4VMJ3"/>
<evidence type="ECO:0000256" key="4">
    <source>
        <dbReference type="SAM" id="MobiDB-lite"/>
    </source>
</evidence>
<dbReference type="InterPro" id="IPR007742">
    <property type="entry name" value="NosD_dom"/>
</dbReference>
<dbReference type="KEGG" id="ttc:FOKN1_0426"/>
<dbReference type="InterPro" id="IPR006626">
    <property type="entry name" value="PbH1"/>
</dbReference>